<comment type="function">
    <text evidence="3">Probably deamidates glutamine residues to glutamate on methyl-accepting chemotaxis receptors (MCPs), playing an important role in chemotaxis.</text>
</comment>
<sequence length="194" mass="21557">MRYNAQFGKPEKYIGPGDYFASAEDVIISTLLGSCISVALFDRTAKVGGLNHFMLPFPKTRDEEGLFSQSSRYGINAMELLINEILKKGGVKKNLHAKVFGGSSVIDFRKEATYNIPKMNIEFIFGFLEAEHIVVDSYSVGGSLPRKIVFFPLESRVLMRFSRTESSGLAHREDVYSQRLRESDAGGSGGPILF</sequence>
<reference evidence="4" key="1">
    <citation type="submission" date="2021-08" db="EMBL/GenBank/DDBJ databases">
        <title>Comparative analyses of Brucepasteria parasyntrophica and Teretinema zuelzerae.</title>
        <authorList>
            <person name="Song Y."/>
            <person name="Brune A."/>
        </authorList>
    </citation>
    <scope>NUCLEOTIDE SEQUENCE</scope>
    <source>
        <strain evidence="4">DSM 1903</strain>
    </source>
</reference>
<dbReference type="Gene3D" id="3.30.1330.200">
    <property type="match status" value="1"/>
</dbReference>
<name>A0AAE3JIM4_9SPIR</name>
<proteinExistence type="inferred from homology"/>
<organism evidence="4 5">
    <name type="scientific">Teretinema zuelzerae</name>
    <dbReference type="NCBI Taxonomy" id="156"/>
    <lineage>
        <taxon>Bacteria</taxon>
        <taxon>Pseudomonadati</taxon>
        <taxon>Spirochaetota</taxon>
        <taxon>Spirochaetia</taxon>
        <taxon>Spirochaetales</taxon>
        <taxon>Treponemataceae</taxon>
        <taxon>Teretinema</taxon>
    </lineage>
</organism>
<dbReference type="InterPro" id="IPR038592">
    <property type="entry name" value="CheD-like_sf"/>
</dbReference>
<dbReference type="SUPFAM" id="SSF64438">
    <property type="entry name" value="CNF1/YfiH-like putative cysteine hydrolases"/>
    <property type="match status" value="1"/>
</dbReference>
<comment type="caution">
    <text evidence="4">The sequence shown here is derived from an EMBL/GenBank/DDBJ whole genome shotgun (WGS) entry which is preliminary data.</text>
</comment>
<evidence type="ECO:0000256" key="3">
    <source>
        <dbReference type="HAMAP-Rule" id="MF_01440"/>
    </source>
</evidence>
<comment type="catalytic activity">
    <reaction evidence="3">
        <text>L-glutaminyl-[protein] + H2O = L-glutamyl-[protein] + NH4(+)</text>
        <dbReference type="Rhea" id="RHEA:16441"/>
        <dbReference type="Rhea" id="RHEA-COMP:10207"/>
        <dbReference type="Rhea" id="RHEA-COMP:10208"/>
        <dbReference type="ChEBI" id="CHEBI:15377"/>
        <dbReference type="ChEBI" id="CHEBI:28938"/>
        <dbReference type="ChEBI" id="CHEBI:29973"/>
        <dbReference type="ChEBI" id="CHEBI:30011"/>
        <dbReference type="EC" id="3.5.1.44"/>
    </reaction>
</comment>
<dbReference type="EC" id="3.5.1.44" evidence="3"/>
<dbReference type="Proteomes" id="UP001198163">
    <property type="component" value="Unassembled WGS sequence"/>
</dbReference>
<dbReference type="GO" id="GO:0006935">
    <property type="term" value="P:chemotaxis"/>
    <property type="evidence" value="ECO:0007669"/>
    <property type="project" value="UniProtKB-UniRule"/>
</dbReference>
<dbReference type="CDD" id="cd16352">
    <property type="entry name" value="CheD"/>
    <property type="match status" value="1"/>
</dbReference>
<comment type="similarity">
    <text evidence="3">Belongs to the CheD family.</text>
</comment>
<evidence type="ECO:0000256" key="1">
    <source>
        <dbReference type="ARBA" id="ARBA00022500"/>
    </source>
</evidence>
<dbReference type="InterPro" id="IPR011324">
    <property type="entry name" value="Cytotoxic_necrot_fac-like_cat"/>
</dbReference>
<dbReference type="InterPro" id="IPR005659">
    <property type="entry name" value="Chemorcpt_Glu_NH3ase_CheD"/>
</dbReference>
<dbReference type="Pfam" id="PF03975">
    <property type="entry name" value="CheD"/>
    <property type="match status" value="1"/>
</dbReference>
<dbReference type="RefSeq" id="WP_230754503.1">
    <property type="nucleotide sequence ID" value="NZ_JAINWA010000001.1"/>
</dbReference>
<evidence type="ECO:0000313" key="4">
    <source>
        <dbReference type="EMBL" id="MCD1654341.1"/>
    </source>
</evidence>
<keyword evidence="2 3" id="KW-0378">Hydrolase</keyword>
<dbReference type="PANTHER" id="PTHR35147">
    <property type="entry name" value="CHEMORECEPTOR GLUTAMINE DEAMIDASE CHED-RELATED"/>
    <property type="match status" value="1"/>
</dbReference>
<keyword evidence="5" id="KW-1185">Reference proteome</keyword>
<evidence type="ECO:0000256" key="2">
    <source>
        <dbReference type="ARBA" id="ARBA00022801"/>
    </source>
</evidence>
<gene>
    <name evidence="3" type="primary">cheD</name>
    <name evidence="4" type="ORF">K7J14_06440</name>
</gene>
<protein>
    <recommendedName>
        <fullName evidence="3">Probable chemoreceptor glutamine deamidase CheD</fullName>
        <ecNumber evidence="3">3.5.1.44</ecNumber>
    </recommendedName>
</protein>
<dbReference type="PANTHER" id="PTHR35147:SF2">
    <property type="entry name" value="CHEMORECEPTOR GLUTAMINE DEAMIDASE CHED-RELATED"/>
    <property type="match status" value="1"/>
</dbReference>
<dbReference type="HAMAP" id="MF_01440">
    <property type="entry name" value="CheD"/>
    <property type="match status" value="1"/>
</dbReference>
<dbReference type="EMBL" id="JAINWA010000001">
    <property type="protein sequence ID" value="MCD1654341.1"/>
    <property type="molecule type" value="Genomic_DNA"/>
</dbReference>
<evidence type="ECO:0000313" key="5">
    <source>
        <dbReference type="Proteomes" id="UP001198163"/>
    </source>
</evidence>
<accession>A0AAE3JIM4</accession>
<keyword evidence="1 3" id="KW-0145">Chemotaxis</keyword>
<dbReference type="GO" id="GO:0050568">
    <property type="term" value="F:protein-glutamine glutaminase activity"/>
    <property type="evidence" value="ECO:0007669"/>
    <property type="project" value="UniProtKB-UniRule"/>
</dbReference>
<dbReference type="AlphaFoldDB" id="A0AAE3JIM4"/>